<keyword evidence="5 6" id="KW-0472">Membrane</keyword>
<dbReference type="InterPro" id="IPR036259">
    <property type="entry name" value="MFS_trans_sf"/>
</dbReference>
<feature type="transmembrane region" description="Helical" evidence="6">
    <location>
        <begin position="49"/>
        <end position="69"/>
    </location>
</feature>
<evidence type="ECO:0000259" key="7">
    <source>
        <dbReference type="PROSITE" id="PS50850"/>
    </source>
</evidence>
<evidence type="ECO:0000256" key="2">
    <source>
        <dbReference type="ARBA" id="ARBA00022448"/>
    </source>
</evidence>
<comment type="subcellular location">
    <subcellularLocation>
        <location evidence="1">Cell membrane</location>
        <topology evidence="1">Multi-pass membrane protein</topology>
    </subcellularLocation>
</comment>
<dbReference type="PROSITE" id="PS50850">
    <property type="entry name" value="MFS"/>
    <property type="match status" value="1"/>
</dbReference>
<reference evidence="8" key="1">
    <citation type="submission" date="2020-10" db="EMBL/GenBank/DDBJ databases">
        <authorList>
            <person name="Gilroy R."/>
        </authorList>
    </citation>
    <scope>NUCLEOTIDE SEQUENCE</scope>
    <source>
        <strain evidence="8">CHK199-13235</strain>
    </source>
</reference>
<dbReference type="EMBL" id="DVJP01000046">
    <property type="protein sequence ID" value="HIS76532.1"/>
    <property type="molecule type" value="Genomic_DNA"/>
</dbReference>
<evidence type="ECO:0000256" key="4">
    <source>
        <dbReference type="ARBA" id="ARBA00022989"/>
    </source>
</evidence>
<feature type="transmembrane region" description="Helical" evidence="6">
    <location>
        <begin position="109"/>
        <end position="129"/>
    </location>
</feature>
<keyword evidence="2" id="KW-0813">Transport</keyword>
<dbReference type="InterPro" id="IPR000849">
    <property type="entry name" value="Sugar_P_transporter"/>
</dbReference>
<dbReference type="AlphaFoldDB" id="A0A9D1FMR7"/>
<gene>
    <name evidence="8" type="ORF">IAB51_06940</name>
</gene>
<dbReference type="InterPro" id="IPR020846">
    <property type="entry name" value="MFS_dom"/>
</dbReference>
<dbReference type="InterPro" id="IPR011701">
    <property type="entry name" value="MFS"/>
</dbReference>
<dbReference type="Gene3D" id="1.20.1250.20">
    <property type="entry name" value="MFS general substrate transporter like domains"/>
    <property type="match status" value="2"/>
</dbReference>
<feature type="transmembrane region" description="Helical" evidence="6">
    <location>
        <begin position="81"/>
        <end position="103"/>
    </location>
</feature>
<feature type="transmembrane region" description="Helical" evidence="6">
    <location>
        <begin position="228"/>
        <end position="248"/>
    </location>
</feature>
<dbReference type="SUPFAM" id="SSF103473">
    <property type="entry name" value="MFS general substrate transporter"/>
    <property type="match status" value="1"/>
</dbReference>
<accession>A0A9D1FMR7</accession>
<evidence type="ECO:0000256" key="1">
    <source>
        <dbReference type="ARBA" id="ARBA00004651"/>
    </source>
</evidence>
<proteinExistence type="predicted"/>
<feature type="transmembrane region" description="Helical" evidence="6">
    <location>
        <begin position="12"/>
        <end position="29"/>
    </location>
</feature>
<feature type="transmembrane region" description="Helical" evidence="6">
    <location>
        <begin position="360"/>
        <end position="383"/>
    </location>
</feature>
<comment type="caution">
    <text evidence="8">The sequence shown here is derived from an EMBL/GenBank/DDBJ whole genome shotgun (WGS) entry which is preliminary data.</text>
</comment>
<protein>
    <submittedName>
        <fullName evidence="8">MFS transporter</fullName>
    </submittedName>
</protein>
<feature type="transmembrane region" description="Helical" evidence="6">
    <location>
        <begin position="389"/>
        <end position="407"/>
    </location>
</feature>
<sequence>MKKEKTTTQKVWQRKILFLCWISYALSYLCRTNLSIALPEMTEEFRWSASLAGLIGSAFFISYAVGHLLGGIAGDRIPIKMFMCIGLFGTSFCNLLVGFFPVYGVILTVWTANGLFLSTLWGPIVRAIAMWYPPEGRGRPAVIVSFSSLAGYLISWAGLGLLAHYASWRAAFFLPGTFTLLFSLWFLAKMNDNPRKLGLEDFSKPCGDGESSGSPPISVWTLIRRHRLLWFCIAAMAQGVIKDGITLWEPTILTNLYHASSAVISVASSCIPLFSFVGVLLSGRLMNRFCSKEKKPAILLFLGAGICCLIFFFLLGHWIWVDVLFFSIISALLCGVNTLLLTFIPLRFSACGRASSTAGLFNFFAYLGAGCSGIVSGFLVDLWGWSSTTLLWACLCLLGIAAVAAGFRKPAATAASQN</sequence>
<evidence type="ECO:0000256" key="5">
    <source>
        <dbReference type="ARBA" id="ARBA00023136"/>
    </source>
</evidence>
<evidence type="ECO:0000256" key="6">
    <source>
        <dbReference type="SAM" id="Phobius"/>
    </source>
</evidence>
<dbReference type="PANTHER" id="PTHR43826">
    <property type="entry name" value="GLUCOSE-6-PHOSPHATE EXCHANGER SLC37A4"/>
    <property type="match status" value="1"/>
</dbReference>
<dbReference type="PANTHER" id="PTHR43826:SF7">
    <property type="entry name" value="PROTEIN UHPC, PUTATIVE-RELATED"/>
    <property type="match status" value="1"/>
</dbReference>
<feature type="transmembrane region" description="Helical" evidence="6">
    <location>
        <begin position="297"/>
        <end position="319"/>
    </location>
</feature>
<feature type="transmembrane region" description="Helical" evidence="6">
    <location>
        <begin position="141"/>
        <end position="162"/>
    </location>
</feature>
<reference evidence="8" key="2">
    <citation type="journal article" date="2021" name="PeerJ">
        <title>Extensive microbial diversity within the chicken gut microbiome revealed by metagenomics and culture.</title>
        <authorList>
            <person name="Gilroy R."/>
            <person name="Ravi A."/>
            <person name="Getino M."/>
            <person name="Pursley I."/>
            <person name="Horton D.L."/>
            <person name="Alikhan N.F."/>
            <person name="Baker D."/>
            <person name="Gharbi K."/>
            <person name="Hall N."/>
            <person name="Watson M."/>
            <person name="Adriaenssens E.M."/>
            <person name="Foster-Nyarko E."/>
            <person name="Jarju S."/>
            <person name="Secka A."/>
            <person name="Antonio M."/>
            <person name="Oren A."/>
            <person name="Chaudhuri R.R."/>
            <person name="La Ragione R."/>
            <person name="Hildebrand F."/>
            <person name="Pallen M.J."/>
        </authorList>
    </citation>
    <scope>NUCLEOTIDE SEQUENCE</scope>
    <source>
        <strain evidence="8">CHK199-13235</strain>
    </source>
</reference>
<feature type="transmembrane region" description="Helical" evidence="6">
    <location>
        <begin position="325"/>
        <end position="348"/>
    </location>
</feature>
<keyword evidence="3 6" id="KW-0812">Transmembrane</keyword>
<evidence type="ECO:0000256" key="3">
    <source>
        <dbReference type="ARBA" id="ARBA00022692"/>
    </source>
</evidence>
<dbReference type="Proteomes" id="UP000824002">
    <property type="component" value="Unassembled WGS sequence"/>
</dbReference>
<feature type="transmembrane region" description="Helical" evidence="6">
    <location>
        <begin position="260"/>
        <end position="285"/>
    </location>
</feature>
<evidence type="ECO:0000313" key="8">
    <source>
        <dbReference type="EMBL" id="HIS76532.1"/>
    </source>
</evidence>
<organism evidence="8 9">
    <name type="scientific">Candidatus Merdivicinus excrementipullorum</name>
    <dbReference type="NCBI Taxonomy" id="2840867"/>
    <lineage>
        <taxon>Bacteria</taxon>
        <taxon>Bacillati</taxon>
        <taxon>Bacillota</taxon>
        <taxon>Clostridia</taxon>
        <taxon>Eubacteriales</taxon>
        <taxon>Oscillospiraceae</taxon>
        <taxon>Oscillospiraceae incertae sedis</taxon>
        <taxon>Candidatus Merdivicinus</taxon>
    </lineage>
</organism>
<keyword evidence="4 6" id="KW-1133">Transmembrane helix</keyword>
<dbReference type="Pfam" id="PF07690">
    <property type="entry name" value="MFS_1"/>
    <property type="match status" value="1"/>
</dbReference>
<feature type="domain" description="Major facilitator superfamily (MFS) profile" evidence="7">
    <location>
        <begin position="16"/>
        <end position="411"/>
    </location>
</feature>
<dbReference type="InterPro" id="IPR051337">
    <property type="entry name" value="OPA_Antiporter"/>
</dbReference>
<dbReference type="GO" id="GO:0035435">
    <property type="term" value="P:phosphate ion transmembrane transport"/>
    <property type="evidence" value="ECO:0007669"/>
    <property type="project" value="TreeGrafter"/>
</dbReference>
<name>A0A9D1FMR7_9FIRM</name>
<dbReference type="PIRSF" id="PIRSF002808">
    <property type="entry name" value="Hexose_phosphate_transp"/>
    <property type="match status" value="1"/>
</dbReference>
<dbReference type="GO" id="GO:0005886">
    <property type="term" value="C:plasma membrane"/>
    <property type="evidence" value="ECO:0007669"/>
    <property type="project" value="UniProtKB-SubCell"/>
</dbReference>
<feature type="transmembrane region" description="Helical" evidence="6">
    <location>
        <begin position="168"/>
        <end position="188"/>
    </location>
</feature>
<evidence type="ECO:0000313" key="9">
    <source>
        <dbReference type="Proteomes" id="UP000824002"/>
    </source>
</evidence>
<dbReference type="GO" id="GO:0061513">
    <property type="term" value="F:glucose 6-phosphate:phosphate antiporter activity"/>
    <property type="evidence" value="ECO:0007669"/>
    <property type="project" value="TreeGrafter"/>
</dbReference>